<evidence type="ECO:0000313" key="1">
    <source>
        <dbReference type="EMBL" id="PNE29775.1"/>
    </source>
</evidence>
<dbReference type="RefSeq" id="WP_102922213.1">
    <property type="nucleotide sequence ID" value="NZ_LGUI01000017.1"/>
</dbReference>
<sequence>MAVPPIDTWAQREIITAQKLNSQVRDPLRYLADMPRLSCRGAAPGQTVTRGSSTLVRWATLETKTFVADGDRRWFTVPDSGVYVLSGSVSVKSGPTQPYGDGVILHVLRRTSAGVASVATVREIVQQSHDIQIVSAATIAHLTAGDVIGVAVYLEAGVPSSSYTVQAGEWETVFGAWMAAPSAGFSAGSTPFVPAGDWRDGERVTPALMRARLSDPLTSLYNPPRFSLRSTLPYSAPSNQTVRVGWSNAGFEESGGWVLGRDGATVTAPATGVYLVALSVATQRDGPEGAFGSYQVHLLRNGNLISLRQRQNTRSTYPTAISGTEPVFLARGDQLSTAFLGTGTGLSWGAFGNDIRDERWNGFSAVMLAPAATGMKG</sequence>
<proteinExistence type="predicted"/>
<protein>
    <submittedName>
        <fullName evidence="1">Uncharacterized protein</fullName>
    </submittedName>
</protein>
<name>A0A2N8NLY6_STREU</name>
<dbReference type="EMBL" id="LGUI01000017">
    <property type="protein sequence ID" value="PNE29775.1"/>
    <property type="molecule type" value="Genomic_DNA"/>
</dbReference>
<organism evidence="1 2">
    <name type="scientific">Streptomyces eurocidicus</name>
    <name type="common">Streptoverticillium eurocidicus</name>
    <dbReference type="NCBI Taxonomy" id="66423"/>
    <lineage>
        <taxon>Bacteria</taxon>
        <taxon>Bacillati</taxon>
        <taxon>Actinomycetota</taxon>
        <taxon>Actinomycetes</taxon>
        <taxon>Kitasatosporales</taxon>
        <taxon>Streptomycetaceae</taxon>
        <taxon>Streptomyces</taxon>
    </lineage>
</organism>
<reference evidence="2" key="1">
    <citation type="submission" date="2015-07" db="EMBL/GenBank/DDBJ databases">
        <authorList>
            <person name="Graham D.E."/>
            <person name="Giannone R.J."/>
            <person name="Gulvik C.A."/>
            <person name="Hettich R.L."/>
            <person name="Klingeman D.M."/>
            <person name="Mahan K.M."/>
            <person name="Parry R.J."/>
            <person name="Spain J.C."/>
        </authorList>
    </citation>
    <scope>NUCLEOTIDE SEQUENCE [LARGE SCALE GENOMIC DNA]</scope>
    <source>
        <strain evidence="2">ATCC 27428</strain>
    </source>
</reference>
<comment type="caution">
    <text evidence="1">The sequence shown here is derived from an EMBL/GenBank/DDBJ whole genome shotgun (WGS) entry which is preliminary data.</text>
</comment>
<dbReference type="Gene3D" id="2.60.120.40">
    <property type="match status" value="1"/>
</dbReference>
<gene>
    <name evidence="1" type="ORF">AF335_32990</name>
</gene>
<dbReference type="Proteomes" id="UP000235945">
    <property type="component" value="Unassembled WGS sequence"/>
</dbReference>
<dbReference type="AlphaFoldDB" id="A0A2N8NLY6"/>
<accession>A0A2N8NLY6</accession>
<dbReference type="InterPro" id="IPR008983">
    <property type="entry name" value="Tumour_necrosis_fac-like_dom"/>
</dbReference>
<evidence type="ECO:0000313" key="2">
    <source>
        <dbReference type="Proteomes" id="UP000235945"/>
    </source>
</evidence>
<dbReference type="SUPFAM" id="SSF49842">
    <property type="entry name" value="TNF-like"/>
    <property type="match status" value="1"/>
</dbReference>
<keyword evidence="2" id="KW-1185">Reference proteome</keyword>
<dbReference type="OrthoDB" id="3469224at2"/>